<comment type="caution">
    <text evidence="1">The sequence shown here is derived from an EMBL/GenBank/DDBJ whole genome shotgun (WGS) entry which is preliminary data.</text>
</comment>
<organism evidence="1 2">
    <name type="scientific">Sphingobacterium mizutaii NBRC 14946 = DSM 11724</name>
    <dbReference type="NCBI Taxonomy" id="1220576"/>
    <lineage>
        <taxon>Bacteria</taxon>
        <taxon>Pseudomonadati</taxon>
        <taxon>Bacteroidota</taxon>
        <taxon>Sphingobacteriia</taxon>
        <taxon>Sphingobacteriales</taxon>
        <taxon>Sphingobacteriaceae</taxon>
        <taxon>Sphingobacterium</taxon>
    </lineage>
</organism>
<dbReference type="EMBL" id="BJXH01000058">
    <property type="protein sequence ID" value="GEM69997.1"/>
    <property type="molecule type" value="Genomic_DNA"/>
</dbReference>
<protein>
    <submittedName>
        <fullName evidence="1">Uncharacterized protein</fullName>
    </submittedName>
</protein>
<name>A0ABQ0W7T1_9SPHI</name>
<evidence type="ECO:0000313" key="2">
    <source>
        <dbReference type="Proteomes" id="UP000321676"/>
    </source>
</evidence>
<keyword evidence="2" id="KW-1185">Reference proteome</keyword>
<gene>
    <name evidence="1" type="ORF">SMI01S_36030</name>
</gene>
<proteinExistence type="predicted"/>
<reference evidence="1 2" key="1">
    <citation type="submission" date="2019-07" db="EMBL/GenBank/DDBJ databases">
        <title>Whole genome shotgun sequence of Sphingobacterium mizutaii NBRC 14946.</title>
        <authorList>
            <person name="Hosoyama A."/>
            <person name="Uohara A."/>
            <person name="Ohji S."/>
            <person name="Ichikawa N."/>
        </authorList>
    </citation>
    <scope>NUCLEOTIDE SEQUENCE [LARGE SCALE GENOMIC DNA]</scope>
    <source>
        <strain evidence="1 2">NBRC 14946</strain>
    </source>
</reference>
<sequence length="60" mass="6793">MYIGNHLIGIGDKVKDPTPDQSILLGIDRLEKQAKQKEKQKGLAREHVWNASKIFAVHNN</sequence>
<accession>A0ABQ0W7T1</accession>
<evidence type="ECO:0000313" key="1">
    <source>
        <dbReference type="EMBL" id="GEM69997.1"/>
    </source>
</evidence>
<dbReference type="Proteomes" id="UP000321676">
    <property type="component" value="Unassembled WGS sequence"/>
</dbReference>